<gene>
    <name evidence="2" type="primary">dap_26</name>
    <name evidence="2" type="ORF">SDC9_60638</name>
</gene>
<name>A0A644XDG7_9ZZZZ</name>
<organism evidence="2">
    <name type="scientific">bioreactor metagenome</name>
    <dbReference type="NCBI Taxonomy" id="1076179"/>
    <lineage>
        <taxon>unclassified sequences</taxon>
        <taxon>metagenomes</taxon>
        <taxon>ecological metagenomes</taxon>
    </lineage>
</organism>
<dbReference type="InterPro" id="IPR012338">
    <property type="entry name" value="Beta-lactam/transpept-like"/>
</dbReference>
<dbReference type="Gene3D" id="3.40.710.10">
    <property type="entry name" value="DD-peptidase/beta-lactamase superfamily"/>
    <property type="match status" value="1"/>
</dbReference>
<feature type="domain" description="Beta-lactamase-related" evidence="1">
    <location>
        <begin position="38"/>
        <end position="375"/>
    </location>
</feature>
<dbReference type="SUPFAM" id="SSF56601">
    <property type="entry name" value="beta-lactamase/transpeptidase-like"/>
    <property type="match status" value="1"/>
</dbReference>
<protein>
    <submittedName>
        <fullName evidence="2">D-aminopeptidase</fullName>
        <ecNumber evidence="2">3.4.11.19</ecNumber>
    </submittedName>
</protein>
<proteinExistence type="predicted"/>
<dbReference type="GO" id="GO:0004177">
    <property type="term" value="F:aminopeptidase activity"/>
    <property type="evidence" value="ECO:0007669"/>
    <property type="project" value="UniProtKB-KW"/>
</dbReference>
<keyword evidence="2" id="KW-0031">Aminopeptidase</keyword>
<dbReference type="AlphaFoldDB" id="A0A644XDG7"/>
<comment type="caution">
    <text evidence="2">The sequence shown here is derived from an EMBL/GenBank/DDBJ whole genome shotgun (WGS) entry which is preliminary data.</text>
</comment>
<dbReference type="EC" id="3.4.11.19" evidence="2"/>
<dbReference type="PANTHER" id="PTHR46825">
    <property type="entry name" value="D-ALANYL-D-ALANINE-CARBOXYPEPTIDASE/ENDOPEPTIDASE AMPH"/>
    <property type="match status" value="1"/>
</dbReference>
<sequence length="520" mass="58523">MKKLLALFVLSLLFFVAPANGQDNQAIVSKTVDYLKEVQQTWQIPGMAFAVVKDGKMIYSNGFGVKEKGKDDAVDSGTLFQIGSVSKSFTAAVMASLVAEGRLSWDDTVKNILPDFRMYDRWVEENLQVKDIMTHHTGLQGQLGTYIPNMGYEREHIYRMLGLLKPKYSLRGSYEYNNITFIIASKIIEKLTGKSWEDNVRERIFTPLGMNDSRVTGEEFAAFSNVATPHEFVYKKGAALTDSTWMDSVAVNPLFGSEQALHWLSVVGPAGSISSTAEDMAKYLLFHLNKGLVDGKQVISREQMEYVRKGHTITSQDSARITLYGDCWFVEQNSRYRLYFHTGTTWGFTTLAAFVPEHDLGFVILVNSEAPAYPRYAIMRRMIDLYKGFPDKDYNAMYYDEWLESSRKGQKSKDKKLAERELKPAPQLSSIVGEYNKDALFGGAVVALQKGVPYITIGPKGWKAFLEHDNGNVYTFRMDGNTFEVEFVFDGEAAAAGAKCIGLDVNFGYTENFGLWPKIK</sequence>
<reference evidence="2" key="1">
    <citation type="submission" date="2019-08" db="EMBL/GenBank/DDBJ databases">
        <authorList>
            <person name="Kucharzyk K."/>
            <person name="Murdoch R.W."/>
            <person name="Higgins S."/>
            <person name="Loffler F."/>
        </authorList>
    </citation>
    <scope>NUCLEOTIDE SEQUENCE</scope>
</reference>
<dbReference type="InterPro" id="IPR050491">
    <property type="entry name" value="AmpC-like"/>
</dbReference>
<accession>A0A644XDG7</accession>
<dbReference type="Gene3D" id="2.40.128.600">
    <property type="match status" value="1"/>
</dbReference>
<evidence type="ECO:0000259" key="1">
    <source>
        <dbReference type="Pfam" id="PF00144"/>
    </source>
</evidence>
<dbReference type="PANTHER" id="PTHR46825:SF15">
    <property type="entry name" value="BETA-LACTAMASE-RELATED DOMAIN-CONTAINING PROTEIN"/>
    <property type="match status" value="1"/>
</dbReference>
<dbReference type="EMBL" id="VSSQ01002252">
    <property type="protein sequence ID" value="MPM14276.1"/>
    <property type="molecule type" value="Genomic_DNA"/>
</dbReference>
<dbReference type="InterPro" id="IPR001466">
    <property type="entry name" value="Beta-lactam-related"/>
</dbReference>
<keyword evidence="2" id="KW-0645">Protease</keyword>
<keyword evidence="2" id="KW-0378">Hydrolase</keyword>
<evidence type="ECO:0000313" key="2">
    <source>
        <dbReference type="EMBL" id="MPM14276.1"/>
    </source>
</evidence>
<dbReference type="Pfam" id="PF00144">
    <property type="entry name" value="Beta-lactamase"/>
    <property type="match status" value="1"/>
</dbReference>